<feature type="compositionally biased region" description="Polar residues" evidence="1">
    <location>
        <begin position="79"/>
        <end position="88"/>
    </location>
</feature>
<evidence type="ECO:0000313" key="3">
    <source>
        <dbReference type="Proteomes" id="UP001230504"/>
    </source>
</evidence>
<dbReference type="Proteomes" id="UP001230504">
    <property type="component" value="Unassembled WGS sequence"/>
</dbReference>
<evidence type="ECO:0000256" key="1">
    <source>
        <dbReference type="SAM" id="MobiDB-lite"/>
    </source>
</evidence>
<accession>A0AAD8PKW9</accession>
<reference evidence="2" key="1">
    <citation type="submission" date="2021-06" db="EMBL/GenBank/DDBJ databases">
        <title>Comparative genomics, transcriptomics and evolutionary studies reveal genomic signatures of adaptation to plant cell wall in hemibiotrophic fungi.</title>
        <authorList>
            <consortium name="DOE Joint Genome Institute"/>
            <person name="Baroncelli R."/>
            <person name="Diaz J.F."/>
            <person name="Benocci T."/>
            <person name="Peng M."/>
            <person name="Battaglia E."/>
            <person name="Haridas S."/>
            <person name="Andreopoulos W."/>
            <person name="Labutti K."/>
            <person name="Pangilinan J."/>
            <person name="Floch G.L."/>
            <person name="Makela M.R."/>
            <person name="Henrissat B."/>
            <person name="Grigoriev I.V."/>
            <person name="Crouch J.A."/>
            <person name="De Vries R.P."/>
            <person name="Sukno S.A."/>
            <person name="Thon M.R."/>
        </authorList>
    </citation>
    <scope>NUCLEOTIDE SEQUENCE</scope>
    <source>
        <strain evidence="2">CBS 125086</strain>
    </source>
</reference>
<proteinExistence type="predicted"/>
<evidence type="ECO:0000313" key="2">
    <source>
        <dbReference type="EMBL" id="KAK1566264.1"/>
    </source>
</evidence>
<sequence length="162" mass="18222">MAPCLTLAAMPVAFEALPACPFRLDRLCVTCEHAVERFSRRLCPPRRTETRGERMRDGYQYRLPDLPATHVHSLTHSLAHSLTHPYQTSRHDGEATSSASLRPLPGKAEDMPNPPTTDHPREPAPPPSDKCQEGPRRVLLQPQDDRGRHVRWPENPPLPVHG</sequence>
<comment type="caution">
    <text evidence="2">The sequence shown here is derived from an EMBL/GenBank/DDBJ whole genome shotgun (WGS) entry which is preliminary data.</text>
</comment>
<dbReference type="EMBL" id="JAHLJV010000150">
    <property type="protein sequence ID" value="KAK1566264.1"/>
    <property type="molecule type" value="Genomic_DNA"/>
</dbReference>
<feature type="region of interest" description="Disordered" evidence="1">
    <location>
        <begin position="79"/>
        <end position="162"/>
    </location>
</feature>
<name>A0AAD8PKW9_9PEZI</name>
<protein>
    <submittedName>
        <fullName evidence="2">Uncharacterized protein</fullName>
    </submittedName>
</protein>
<dbReference type="AlphaFoldDB" id="A0AAD8PKW9"/>
<organism evidence="2 3">
    <name type="scientific">Colletotrichum navitas</name>
    <dbReference type="NCBI Taxonomy" id="681940"/>
    <lineage>
        <taxon>Eukaryota</taxon>
        <taxon>Fungi</taxon>
        <taxon>Dikarya</taxon>
        <taxon>Ascomycota</taxon>
        <taxon>Pezizomycotina</taxon>
        <taxon>Sordariomycetes</taxon>
        <taxon>Hypocreomycetidae</taxon>
        <taxon>Glomerellales</taxon>
        <taxon>Glomerellaceae</taxon>
        <taxon>Colletotrichum</taxon>
        <taxon>Colletotrichum graminicola species complex</taxon>
    </lineage>
</organism>
<feature type="compositionally biased region" description="Pro residues" evidence="1">
    <location>
        <begin position="112"/>
        <end position="128"/>
    </location>
</feature>
<gene>
    <name evidence="2" type="ORF">LY79DRAFT_708121</name>
</gene>
<dbReference type="GeneID" id="85449309"/>
<keyword evidence="3" id="KW-1185">Reference proteome</keyword>
<dbReference type="RefSeq" id="XP_060407452.1">
    <property type="nucleotide sequence ID" value="XM_060565069.1"/>
</dbReference>